<name>A0A2P2PMZ9_RHIMU</name>
<evidence type="ECO:0000313" key="1">
    <source>
        <dbReference type="EMBL" id="MBX56009.1"/>
    </source>
</evidence>
<reference evidence="1" key="1">
    <citation type="submission" date="2018-02" db="EMBL/GenBank/DDBJ databases">
        <title>Rhizophora mucronata_Transcriptome.</title>
        <authorList>
            <person name="Meera S.P."/>
            <person name="Sreeshan A."/>
            <person name="Augustine A."/>
        </authorList>
    </citation>
    <scope>NUCLEOTIDE SEQUENCE</scope>
    <source>
        <tissue evidence="1">Leaf</tissue>
    </source>
</reference>
<protein>
    <submittedName>
        <fullName evidence="1">Uncharacterized protein</fullName>
    </submittedName>
</protein>
<dbReference type="EMBL" id="GGEC01075525">
    <property type="protein sequence ID" value="MBX56009.1"/>
    <property type="molecule type" value="Transcribed_RNA"/>
</dbReference>
<dbReference type="AlphaFoldDB" id="A0A2P2PMZ9"/>
<organism evidence="1">
    <name type="scientific">Rhizophora mucronata</name>
    <name type="common">Asiatic mangrove</name>
    <dbReference type="NCBI Taxonomy" id="61149"/>
    <lineage>
        <taxon>Eukaryota</taxon>
        <taxon>Viridiplantae</taxon>
        <taxon>Streptophyta</taxon>
        <taxon>Embryophyta</taxon>
        <taxon>Tracheophyta</taxon>
        <taxon>Spermatophyta</taxon>
        <taxon>Magnoliopsida</taxon>
        <taxon>eudicotyledons</taxon>
        <taxon>Gunneridae</taxon>
        <taxon>Pentapetalae</taxon>
        <taxon>rosids</taxon>
        <taxon>fabids</taxon>
        <taxon>Malpighiales</taxon>
        <taxon>Rhizophoraceae</taxon>
        <taxon>Rhizophora</taxon>
    </lineage>
</organism>
<proteinExistence type="predicted"/>
<sequence>MFIGYLEVEEVPITWLML</sequence>
<accession>A0A2P2PMZ9</accession>